<evidence type="ECO:0000259" key="3">
    <source>
        <dbReference type="PROSITE" id="PS50904"/>
    </source>
</evidence>
<dbReference type="EnsemblMetazoa" id="LLOJ000814-RA">
    <property type="protein sequence ID" value="LLOJ000814-PA"/>
    <property type="gene ID" value="LLOJ000814"/>
</dbReference>
<reference evidence="5" key="3">
    <citation type="submission" date="2020-05" db="UniProtKB">
        <authorList>
            <consortium name="EnsemblMetazoa"/>
        </authorList>
    </citation>
    <scope>IDENTIFICATION</scope>
    <source>
        <strain evidence="5">Jacobina</strain>
    </source>
</reference>
<proteinExistence type="predicted"/>
<dbReference type="SMART" id="SM01100">
    <property type="entry name" value="CRAL_TRIO_N"/>
    <property type="match status" value="1"/>
</dbReference>
<evidence type="ECO:0000259" key="1">
    <source>
        <dbReference type="PROSITE" id="PS50191"/>
    </source>
</evidence>
<dbReference type="InterPro" id="IPR036273">
    <property type="entry name" value="CRAL/TRIO_N_dom_sf"/>
</dbReference>
<dbReference type="SUPFAM" id="SSF46938">
    <property type="entry name" value="CRAL/TRIO N-terminal domain"/>
    <property type="match status" value="1"/>
</dbReference>
<organism evidence="5 6">
    <name type="scientific">Lutzomyia longipalpis</name>
    <name type="common">Sand fly</name>
    <dbReference type="NCBI Taxonomy" id="7200"/>
    <lineage>
        <taxon>Eukaryota</taxon>
        <taxon>Metazoa</taxon>
        <taxon>Ecdysozoa</taxon>
        <taxon>Arthropoda</taxon>
        <taxon>Hexapoda</taxon>
        <taxon>Insecta</taxon>
        <taxon>Pterygota</taxon>
        <taxon>Neoptera</taxon>
        <taxon>Endopterygota</taxon>
        <taxon>Diptera</taxon>
        <taxon>Nematocera</taxon>
        <taxon>Psychodoidea</taxon>
        <taxon>Psychodidae</taxon>
        <taxon>Lutzomyia</taxon>
        <taxon>Lutzomyia</taxon>
    </lineage>
</organism>
<evidence type="ECO:0000313" key="4">
    <source>
        <dbReference type="EMBL" id="MBC1175374.1"/>
    </source>
</evidence>
<dbReference type="Gene3D" id="2.60.120.680">
    <property type="entry name" value="GOLD domain"/>
    <property type="match status" value="1"/>
</dbReference>
<feature type="domain" description="CRAL-TRIO" evidence="1">
    <location>
        <begin position="294"/>
        <end position="471"/>
    </location>
</feature>
<dbReference type="InterPro" id="IPR009038">
    <property type="entry name" value="GOLD_dom"/>
</dbReference>
<feature type="domain" description="GOLD" evidence="2">
    <location>
        <begin position="526"/>
        <end position="647"/>
    </location>
</feature>
<dbReference type="InterPro" id="IPR011074">
    <property type="entry name" value="CRAL/TRIO_N_dom"/>
</dbReference>
<accession>A0A1B0CA42</accession>
<dbReference type="PROSITE" id="PS50904">
    <property type="entry name" value="PRELI_MSF1"/>
    <property type="match status" value="1"/>
</dbReference>
<dbReference type="SUPFAM" id="SSF52087">
    <property type="entry name" value="CRAL/TRIO domain"/>
    <property type="match status" value="1"/>
</dbReference>
<name>A0A1B0CA42_LUTLO</name>
<dbReference type="AlphaFoldDB" id="A0A1B0CA42"/>
<dbReference type="Pfam" id="PF04707">
    <property type="entry name" value="PRELI"/>
    <property type="match status" value="1"/>
</dbReference>
<dbReference type="SMART" id="SM00516">
    <property type="entry name" value="SEC14"/>
    <property type="match status" value="1"/>
</dbReference>
<dbReference type="CDD" id="cd00170">
    <property type="entry name" value="SEC14"/>
    <property type="match status" value="1"/>
</dbReference>
<dbReference type="InterPro" id="IPR036865">
    <property type="entry name" value="CRAL-TRIO_dom_sf"/>
</dbReference>
<evidence type="ECO:0000313" key="5">
    <source>
        <dbReference type="EnsemblMetazoa" id="LLOJ000814-PA"/>
    </source>
</evidence>
<dbReference type="EMBL" id="GITU01006671">
    <property type="protein sequence ID" value="MBC1175374.1"/>
    <property type="molecule type" value="Transcribed_RNA"/>
</dbReference>
<dbReference type="PANTHER" id="PTHR23324:SF66">
    <property type="entry name" value="PROTEIN REAL-TIME"/>
    <property type="match status" value="1"/>
</dbReference>
<dbReference type="VEuPathDB" id="VectorBase:LLONM1_003679"/>
<evidence type="ECO:0000313" key="6">
    <source>
        <dbReference type="Proteomes" id="UP000092461"/>
    </source>
</evidence>
<dbReference type="SUPFAM" id="SSF101576">
    <property type="entry name" value="Supernatant protein factor (SPF), C-terminal domain"/>
    <property type="match status" value="1"/>
</dbReference>
<dbReference type="Pfam" id="PF00650">
    <property type="entry name" value="CRAL_TRIO"/>
    <property type="match status" value="1"/>
</dbReference>
<feature type="domain" description="PRELI/MSF1" evidence="3">
    <location>
        <begin position="3"/>
        <end position="175"/>
    </location>
</feature>
<dbReference type="InterPro" id="IPR051064">
    <property type="entry name" value="SEC14/CRAL-TRIO_domain"/>
</dbReference>
<dbReference type="InterPro" id="IPR006797">
    <property type="entry name" value="PRELI/MSF1_dom"/>
</dbReference>
<sequence length="676" mass="77844">MVQKYQSPVRVYKYPFELVMAAYERRFPKCPQMPIVLDCEIIEDEELDGGAKRETKRRCKLAVDAPYLFKKLIGLDFVFFIQHNSLDMRTRTLNIEATNETFASRIEIFERCRYYAHPENPSWTCFDQSATLDIKNFFGFEHSMEKMGMKQYTQTTLKGKEIIEYFIGQLKQEGISHVPRWPSLDANDADSADAESVKLQTSSSMLKKEDSASLDDEYISKNLGEMTPLQESKLVELEALLKEKNEYQTPDHQMICRFLRARDFNVEKSYQMLQDSLKWRQENDIDRILQLYKQPPVVAKHFPGGWHHRDRDGRPLYVLRLGHMDVKGLLKSIGEEGLLRLTLHICEEGLQLMRDSTKELEKPVSTWCLLVDLEGLSMRHLWRPGVKALLNIIETVEKNYPETMGRVLIVRAPRVFPILWTLISTFIDENTRSKFLFYGGQNCLFPDDGLERYLPSEIIPDFLGGPCTTGFPTNGFGMISTTFYTRCYTLSCNCTLVHEGGLVPKSLYKSALENEGNGEEKAPHPHQDMYKSMDLRANQFFELVIKNDDPKSVLTWDFDVLNVDVYFTVFRTMETICQTGDLYTSVFDSSNLEEGKTFFKEEPTLLCRHRESVQGSHVMTTAGTYILQWTCSPSTDKVAHVMYHYEILSSANYKGSMTSLQSGFSTMSVASSCQSR</sequence>
<dbReference type="EMBL" id="AJWK01003261">
    <property type="status" value="NOT_ANNOTATED_CDS"/>
    <property type="molecule type" value="Genomic_DNA"/>
</dbReference>
<protein>
    <submittedName>
        <fullName evidence="4">Putative phosphatidylinositol transfer protein sec14</fullName>
    </submittedName>
</protein>
<dbReference type="InterPro" id="IPR001251">
    <property type="entry name" value="CRAL-TRIO_dom"/>
</dbReference>
<dbReference type="InterPro" id="IPR036598">
    <property type="entry name" value="GOLD_dom_sf"/>
</dbReference>
<evidence type="ECO:0000259" key="2">
    <source>
        <dbReference type="PROSITE" id="PS50866"/>
    </source>
</evidence>
<dbReference type="GO" id="GO:0005737">
    <property type="term" value="C:cytoplasm"/>
    <property type="evidence" value="ECO:0007669"/>
    <property type="project" value="TreeGrafter"/>
</dbReference>
<reference evidence="6" key="1">
    <citation type="submission" date="2012-05" db="EMBL/GenBank/DDBJ databases">
        <title>Whole Genome Assembly of Lutzomyia longipalpis.</title>
        <authorList>
            <person name="Richards S."/>
            <person name="Qu C."/>
            <person name="Dillon R."/>
            <person name="Worley K."/>
            <person name="Scherer S."/>
            <person name="Batterton M."/>
            <person name="Taylor A."/>
            <person name="Hawes A."/>
            <person name="Hernandez B."/>
            <person name="Kovar C."/>
            <person name="Mandapat C."/>
            <person name="Pham C."/>
            <person name="Qu C."/>
            <person name="Jing C."/>
            <person name="Bess C."/>
            <person name="Bandaranaike D."/>
            <person name="Ngo D."/>
            <person name="Ongeri F."/>
            <person name="Arias F."/>
            <person name="Lara F."/>
            <person name="Weissenberger G."/>
            <person name="Kamau G."/>
            <person name="Han H."/>
            <person name="Shen H."/>
            <person name="Dinh H."/>
            <person name="Khalil I."/>
            <person name="Jones J."/>
            <person name="Shafer J."/>
            <person name="Jayaseelan J."/>
            <person name="Quiroz J."/>
            <person name="Blankenburg K."/>
            <person name="Nguyen L."/>
            <person name="Jackson L."/>
            <person name="Francisco L."/>
            <person name="Tang L.-Y."/>
            <person name="Pu L.-L."/>
            <person name="Perales L."/>
            <person name="Lorensuhewa L."/>
            <person name="Munidasa M."/>
            <person name="Coyle M."/>
            <person name="Taylor M."/>
            <person name="Puazo M."/>
            <person name="Firestine M."/>
            <person name="Scheel M."/>
            <person name="Javaid M."/>
            <person name="Wang M."/>
            <person name="Li M."/>
            <person name="Tabassum N."/>
            <person name="Saada N."/>
            <person name="Osuji N."/>
            <person name="Aqrawi P."/>
            <person name="Fu Q."/>
            <person name="Thornton R."/>
            <person name="Raj R."/>
            <person name="Goodspeed R."/>
            <person name="Mata R."/>
            <person name="Najjar R."/>
            <person name="Gubbala S."/>
            <person name="Lee S."/>
            <person name="Denson S."/>
            <person name="Patil S."/>
            <person name="Macmil S."/>
            <person name="Qi S."/>
            <person name="Matskevitch T."/>
            <person name="Palculict T."/>
            <person name="Mathew T."/>
            <person name="Vee V."/>
            <person name="Velamala V."/>
            <person name="Korchina V."/>
            <person name="Cai W."/>
            <person name="Liu W."/>
            <person name="Dai W."/>
            <person name="Zou X."/>
            <person name="Zhu Y."/>
            <person name="Zhang Y."/>
            <person name="Wu Y.-Q."/>
            <person name="Xin Y."/>
            <person name="Nazarath L."/>
            <person name="Kovar C."/>
            <person name="Han Y."/>
            <person name="Muzny D."/>
            <person name="Gibbs R."/>
        </authorList>
    </citation>
    <scope>NUCLEOTIDE SEQUENCE [LARGE SCALE GENOMIC DNA]</scope>
    <source>
        <strain evidence="6">Jacobina</strain>
    </source>
</reference>
<dbReference type="VEuPathDB" id="VectorBase:LLOJ000814"/>
<dbReference type="Pfam" id="PF03765">
    <property type="entry name" value="CRAL_TRIO_N"/>
    <property type="match status" value="1"/>
</dbReference>
<dbReference type="PANTHER" id="PTHR23324">
    <property type="entry name" value="SEC14 RELATED PROTEIN"/>
    <property type="match status" value="1"/>
</dbReference>
<reference evidence="4" key="2">
    <citation type="journal article" date="2020" name="BMC">
        <title>Leishmania infection induces a limited differential gene expression in the sand fly midgut.</title>
        <authorList>
            <person name="Coutinho-Abreu I.V."/>
            <person name="Serafim T.D."/>
            <person name="Meneses C."/>
            <person name="Kamhawi S."/>
            <person name="Oliveira F."/>
            <person name="Valenzuela J.G."/>
        </authorList>
    </citation>
    <scope>NUCLEOTIDE SEQUENCE</scope>
    <source>
        <strain evidence="4">Jacobina</strain>
        <tissue evidence="4">Midgut</tissue>
    </source>
</reference>
<dbReference type="Gene3D" id="3.40.525.10">
    <property type="entry name" value="CRAL-TRIO lipid binding domain"/>
    <property type="match status" value="1"/>
</dbReference>
<dbReference type="PROSITE" id="PS50191">
    <property type="entry name" value="CRAL_TRIO"/>
    <property type="match status" value="1"/>
</dbReference>
<keyword evidence="6" id="KW-1185">Reference proteome</keyword>
<dbReference type="Proteomes" id="UP000092461">
    <property type="component" value="Unassembled WGS sequence"/>
</dbReference>
<dbReference type="PROSITE" id="PS50866">
    <property type="entry name" value="GOLD"/>
    <property type="match status" value="1"/>
</dbReference>